<gene>
    <name evidence="1" type="ORF">WMO64_11210</name>
</gene>
<keyword evidence="2" id="KW-1185">Reference proteome</keyword>
<organism evidence="1 2">
    <name type="scientific">Pseudoflavonifractor intestinihominis</name>
    <dbReference type="NCBI Taxonomy" id="3133171"/>
    <lineage>
        <taxon>Bacteria</taxon>
        <taxon>Bacillati</taxon>
        <taxon>Bacillota</taxon>
        <taxon>Clostridia</taxon>
        <taxon>Eubacteriales</taxon>
        <taxon>Oscillospiraceae</taxon>
        <taxon>Pseudoflavonifractor</taxon>
    </lineage>
</organism>
<evidence type="ECO:0000313" key="2">
    <source>
        <dbReference type="Proteomes" id="UP001464378"/>
    </source>
</evidence>
<evidence type="ECO:0000313" key="1">
    <source>
        <dbReference type="EMBL" id="MEQ2444031.1"/>
    </source>
</evidence>
<sequence>MSSYQIFTDEVRGGGVISWENFKKINLSLGEDYTHPRNLAAAGSTHTGRIKTSFTGSTFPADISRNELSRTF</sequence>
<proteinExistence type="predicted"/>
<dbReference type="RefSeq" id="WP_349232020.1">
    <property type="nucleotide sequence ID" value="NZ_JBBMFK010000018.1"/>
</dbReference>
<comment type="caution">
    <text evidence="1">The sequence shown here is derived from an EMBL/GenBank/DDBJ whole genome shotgun (WGS) entry which is preliminary data.</text>
</comment>
<dbReference type="Proteomes" id="UP001464378">
    <property type="component" value="Unassembled WGS sequence"/>
</dbReference>
<name>A0ABV1E9Q0_9FIRM</name>
<protein>
    <submittedName>
        <fullName evidence="1">Uncharacterized protein</fullName>
    </submittedName>
</protein>
<dbReference type="EMBL" id="JBBMFK010000018">
    <property type="protein sequence ID" value="MEQ2444031.1"/>
    <property type="molecule type" value="Genomic_DNA"/>
</dbReference>
<reference evidence="1 2" key="1">
    <citation type="submission" date="2024-03" db="EMBL/GenBank/DDBJ databases">
        <title>Human intestinal bacterial collection.</title>
        <authorList>
            <person name="Pauvert C."/>
            <person name="Hitch T.C.A."/>
            <person name="Clavel T."/>
        </authorList>
    </citation>
    <scope>NUCLEOTIDE SEQUENCE [LARGE SCALE GENOMIC DNA]</scope>
    <source>
        <strain evidence="1 2">CLA-AP-H29</strain>
    </source>
</reference>
<accession>A0ABV1E9Q0</accession>